<evidence type="ECO:0000313" key="2">
    <source>
        <dbReference type="Proteomes" id="UP000683925"/>
    </source>
</evidence>
<dbReference type="Proteomes" id="UP000683925">
    <property type="component" value="Unassembled WGS sequence"/>
</dbReference>
<gene>
    <name evidence="1" type="ORF">POCTA_138.1.T1740021</name>
</gene>
<dbReference type="AlphaFoldDB" id="A0A8S1YL16"/>
<name>A0A8S1YL16_PAROT</name>
<keyword evidence="2" id="KW-1185">Reference proteome</keyword>
<evidence type="ECO:0000313" key="1">
    <source>
        <dbReference type="EMBL" id="CAD8214343.1"/>
    </source>
</evidence>
<reference evidence="1" key="1">
    <citation type="submission" date="2021-01" db="EMBL/GenBank/DDBJ databases">
        <authorList>
            <consortium name="Genoscope - CEA"/>
            <person name="William W."/>
        </authorList>
    </citation>
    <scope>NUCLEOTIDE SEQUENCE</scope>
</reference>
<proteinExistence type="predicted"/>
<dbReference type="OrthoDB" id="6073114at2759"/>
<sequence length="146" mass="17763">MKFLRQNYQIRQNGQMMLYYILIVKLKIEIQEKQLCTLGIIKIWDFTSKFLLKFFAVNFERKAFLHYYLQDGMDEMEFTEPESNLNDFVSEYFNAVTECRITMQRSKVMTRTYENNYKLLIILNKTIFQVFLENNKVLLKRIMQSC</sequence>
<dbReference type="EMBL" id="CAJJDP010000178">
    <property type="protein sequence ID" value="CAD8214343.1"/>
    <property type="molecule type" value="Genomic_DNA"/>
</dbReference>
<protein>
    <submittedName>
        <fullName evidence="1">Uncharacterized protein</fullName>
    </submittedName>
</protein>
<accession>A0A8S1YL16</accession>
<comment type="caution">
    <text evidence="1">The sequence shown here is derived from an EMBL/GenBank/DDBJ whole genome shotgun (WGS) entry which is preliminary data.</text>
</comment>
<organism evidence="1 2">
    <name type="scientific">Paramecium octaurelia</name>
    <dbReference type="NCBI Taxonomy" id="43137"/>
    <lineage>
        <taxon>Eukaryota</taxon>
        <taxon>Sar</taxon>
        <taxon>Alveolata</taxon>
        <taxon>Ciliophora</taxon>
        <taxon>Intramacronucleata</taxon>
        <taxon>Oligohymenophorea</taxon>
        <taxon>Peniculida</taxon>
        <taxon>Parameciidae</taxon>
        <taxon>Paramecium</taxon>
    </lineage>
</organism>